<reference evidence="3" key="1">
    <citation type="submission" date="2022-01" db="EMBL/GenBank/DDBJ databases">
        <title>Genome sequence and assembly of Parabukholderia sp. RG36.</title>
        <authorList>
            <person name="Chhetri G."/>
        </authorList>
    </citation>
    <scope>NUCLEOTIDE SEQUENCE</scope>
    <source>
        <strain evidence="3">RG36</strain>
    </source>
</reference>
<dbReference type="PANTHER" id="PTHR33442">
    <property type="entry name" value="TRANS-3-HYDROXY-L-PROLINE DEHYDRATASE"/>
    <property type="match status" value="1"/>
</dbReference>
<dbReference type="SFLD" id="SFLDS00028">
    <property type="entry name" value="Proline_Racemase"/>
    <property type="match status" value="1"/>
</dbReference>
<dbReference type="PANTHER" id="PTHR33442:SF5">
    <property type="entry name" value="BIFUNCTIONAL TRANS-3-HYDROXY-L-PROLINE DEHYDRATASE_2-EPIMERASE"/>
    <property type="match status" value="1"/>
</dbReference>
<dbReference type="AlphaFoldDB" id="A0A9X1RQM3"/>
<proteinExistence type="inferred from homology"/>
<dbReference type="GO" id="GO:0047580">
    <property type="term" value="F:4-hydroxyproline epimerase activity"/>
    <property type="evidence" value="ECO:0007669"/>
    <property type="project" value="TreeGrafter"/>
</dbReference>
<accession>A0A9X1RQM3</accession>
<comment type="similarity">
    <text evidence="1">Belongs to the proline racemase family.</text>
</comment>
<keyword evidence="4" id="KW-1185">Reference proteome</keyword>
<comment type="caution">
    <text evidence="3">The sequence shown here is derived from an EMBL/GenBank/DDBJ whole genome shotgun (WGS) entry which is preliminary data.</text>
</comment>
<protein>
    <submittedName>
        <fullName evidence="3">Proline racemase family protein</fullName>
    </submittedName>
</protein>
<dbReference type="Pfam" id="PF05544">
    <property type="entry name" value="Pro_racemase"/>
    <property type="match status" value="1"/>
</dbReference>
<dbReference type="Gene3D" id="3.10.310.10">
    <property type="entry name" value="Diaminopimelate Epimerase, Chain A, domain 1"/>
    <property type="match status" value="2"/>
</dbReference>
<feature type="active site" description="Proton acceptor" evidence="2">
    <location>
        <position position="113"/>
    </location>
</feature>
<evidence type="ECO:0000256" key="2">
    <source>
        <dbReference type="PIRSR" id="PIRSR029792-1"/>
    </source>
</evidence>
<name>A0A9X1RQM3_9BURK</name>
<dbReference type="Proteomes" id="UP001139308">
    <property type="component" value="Unassembled WGS sequence"/>
</dbReference>
<dbReference type="PIRSF" id="PIRSF029792">
    <property type="entry name" value="Pro_racemase"/>
    <property type="match status" value="1"/>
</dbReference>
<gene>
    <name evidence="3" type="ORF">L5014_07475</name>
</gene>
<dbReference type="InterPro" id="IPR008794">
    <property type="entry name" value="Pro_racemase_fam"/>
</dbReference>
<evidence type="ECO:0000256" key="1">
    <source>
        <dbReference type="ARBA" id="ARBA00007529"/>
    </source>
</evidence>
<sequence>MPPCWAITDQADRRDNADASEKIMTFKRTFHAVETHAGEPMRVITGGVPHIPGNSVYEQMKWLEKNDDQIRKLMLREPRGYPPLCCNLVVPAKHPDAAAGYIIMEQVEYPVMSGGNTISVATVLLETGMLPMQEPVTEFQLEAPAGLIGIRAECANGKVTQVTFKNVPAFAPYIDTVIDVPHLGKVTVDVGWGGMFYVIADVRQFKGLELIPEHGREITRISALILKAAQEQLPVQHPHYPGYGITIVQLSGPTSNANADWKNVVTVASGEIDFDNPATWTGAIDRCPCGTGTSAKMATLFAKGQLDLNQPFRHEGILGTVFTGRLVEQVALEGIQAVVPTISGRSWIYGYNTYVLDPDDPFVNGFTVGDIWA</sequence>
<feature type="active site" description="Proton donor" evidence="2">
    <location>
        <position position="289"/>
    </location>
</feature>
<dbReference type="EMBL" id="JAKLJA010000004">
    <property type="protein sequence ID" value="MCG5073204.1"/>
    <property type="molecule type" value="Genomic_DNA"/>
</dbReference>
<evidence type="ECO:0000313" key="4">
    <source>
        <dbReference type="Proteomes" id="UP001139308"/>
    </source>
</evidence>
<evidence type="ECO:0000313" key="3">
    <source>
        <dbReference type="EMBL" id="MCG5073204.1"/>
    </source>
</evidence>
<organism evidence="3 4">
    <name type="scientific">Paraburkholderia tagetis</name>
    <dbReference type="NCBI Taxonomy" id="2913261"/>
    <lineage>
        <taxon>Bacteria</taxon>
        <taxon>Pseudomonadati</taxon>
        <taxon>Pseudomonadota</taxon>
        <taxon>Betaproteobacteria</taxon>
        <taxon>Burkholderiales</taxon>
        <taxon>Burkholderiaceae</taxon>
        <taxon>Paraburkholderia</taxon>
    </lineage>
</organism>
<dbReference type="SUPFAM" id="SSF54506">
    <property type="entry name" value="Diaminopimelate epimerase-like"/>
    <property type="match status" value="1"/>
</dbReference>